<dbReference type="AlphaFoldDB" id="A0AAX4NYV4"/>
<feature type="repeat" description="WD" evidence="3">
    <location>
        <begin position="98"/>
        <end position="136"/>
    </location>
</feature>
<keyword evidence="1 3" id="KW-0853">WD repeat</keyword>
<keyword evidence="2" id="KW-0677">Repeat</keyword>
<feature type="compositionally biased region" description="Low complexity" evidence="4">
    <location>
        <begin position="25"/>
        <end position="35"/>
    </location>
</feature>
<gene>
    <name evidence="5" type="ORF">HKI87_01g07820</name>
</gene>
<dbReference type="InterPro" id="IPR019775">
    <property type="entry name" value="WD40_repeat_CS"/>
</dbReference>
<evidence type="ECO:0000313" key="5">
    <source>
        <dbReference type="EMBL" id="WZN59257.1"/>
    </source>
</evidence>
<reference evidence="5 6" key="1">
    <citation type="submission" date="2024-03" db="EMBL/GenBank/DDBJ databases">
        <title>Complete genome sequence of the green alga Chloropicon roscoffensis RCC1871.</title>
        <authorList>
            <person name="Lemieux C."/>
            <person name="Pombert J.-F."/>
            <person name="Otis C."/>
            <person name="Turmel M."/>
        </authorList>
    </citation>
    <scope>NUCLEOTIDE SEQUENCE [LARGE SCALE GENOMIC DNA]</scope>
    <source>
        <strain evidence="5 6">RCC1871</strain>
    </source>
</reference>
<dbReference type="PANTHER" id="PTHR22889">
    <property type="entry name" value="WD REPEAT-CONTAINING PROTEIN 89"/>
    <property type="match status" value="1"/>
</dbReference>
<accession>A0AAX4NYV4</accession>
<dbReference type="PROSITE" id="PS00678">
    <property type="entry name" value="WD_REPEATS_1"/>
    <property type="match status" value="1"/>
</dbReference>
<evidence type="ECO:0000256" key="1">
    <source>
        <dbReference type="ARBA" id="ARBA00022574"/>
    </source>
</evidence>
<dbReference type="Proteomes" id="UP001472866">
    <property type="component" value="Chromosome 01"/>
</dbReference>
<evidence type="ECO:0000256" key="3">
    <source>
        <dbReference type="PROSITE-ProRule" id="PRU00221"/>
    </source>
</evidence>
<dbReference type="InterPro" id="IPR015943">
    <property type="entry name" value="WD40/YVTN_repeat-like_dom_sf"/>
</dbReference>
<proteinExistence type="predicted"/>
<dbReference type="SMART" id="SM00320">
    <property type="entry name" value="WD40"/>
    <property type="match status" value="4"/>
</dbReference>
<evidence type="ECO:0000313" key="6">
    <source>
        <dbReference type="Proteomes" id="UP001472866"/>
    </source>
</evidence>
<feature type="region of interest" description="Disordered" evidence="4">
    <location>
        <begin position="17"/>
        <end position="42"/>
    </location>
</feature>
<dbReference type="SUPFAM" id="SSF50978">
    <property type="entry name" value="WD40 repeat-like"/>
    <property type="match status" value="1"/>
</dbReference>
<organism evidence="5 6">
    <name type="scientific">Chloropicon roscoffensis</name>
    <dbReference type="NCBI Taxonomy" id="1461544"/>
    <lineage>
        <taxon>Eukaryota</taxon>
        <taxon>Viridiplantae</taxon>
        <taxon>Chlorophyta</taxon>
        <taxon>Chloropicophyceae</taxon>
        <taxon>Chloropicales</taxon>
        <taxon>Chloropicaceae</taxon>
        <taxon>Chloropicon</taxon>
    </lineage>
</organism>
<name>A0AAX4NYV4_9CHLO</name>
<dbReference type="InterPro" id="IPR036322">
    <property type="entry name" value="WD40_repeat_dom_sf"/>
</dbReference>
<dbReference type="PROSITE" id="PS50082">
    <property type="entry name" value="WD_REPEATS_2"/>
    <property type="match status" value="1"/>
</dbReference>
<keyword evidence="6" id="KW-1185">Reference proteome</keyword>
<dbReference type="PROSITE" id="PS50294">
    <property type="entry name" value="WD_REPEATS_REGION"/>
    <property type="match status" value="1"/>
</dbReference>
<dbReference type="Pfam" id="PF00400">
    <property type="entry name" value="WD40"/>
    <property type="match status" value="1"/>
</dbReference>
<dbReference type="EMBL" id="CP151501">
    <property type="protein sequence ID" value="WZN59257.1"/>
    <property type="molecule type" value="Genomic_DNA"/>
</dbReference>
<evidence type="ECO:0000256" key="2">
    <source>
        <dbReference type="ARBA" id="ARBA00022737"/>
    </source>
</evidence>
<dbReference type="InterPro" id="IPR039328">
    <property type="entry name" value="WDR89"/>
</dbReference>
<dbReference type="Gene3D" id="2.130.10.10">
    <property type="entry name" value="YVTN repeat-like/Quinoprotein amine dehydrogenase"/>
    <property type="match status" value="2"/>
</dbReference>
<sequence length="482" mass="50379">MWAALEGMEGRSVDVAAESRAQDPARNASAAASNATGQTSPMSDDVKGELYLLKVASFNAEVGGKRHLVATSLSNFSVRVYEQSGSRSQGSLRLVCGIAGHEAPVTDLLFLPDLDGPGAVHLLTSSEDGTVRTWDVGRLLRGGAGLGSILGPGDCVDTKVCDGRRSPVWSISASASGELLAAATLQGVLIWRKACRASGRGAPQVQWKKAVALEESFCDVVTQVLFHPRHSSATLGQHQGGGRSAPIVLAACGEDGLVCLFDLNRGPDEDENLLAVLNAESSVAQVGFFGPSGSGDGHLWCRTNDEAFVAWDWALACASQGDGGEGDVAMAGGGDEQSELCRLRDARRSLSESLRRAGVEANVDYLVDCHWDTSRAELRVCAGTGSGGLYLFQVAVESFDGARRESVVRFVGAGGIRAQANFLGQGHASVVRSMDSSGAPGGYLTCGEDGRLCTWWPSQRTGGCGAPKGRLGLTGGGRYKPY</sequence>
<protein>
    <submittedName>
        <fullName evidence="5">WD40 repeat domain-containing protein</fullName>
    </submittedName>
</protein>
<dbReference type="PANTHER" id="PTHR22889:SF0">
    <property type="entry name" value="WD REPEAT-CONTAINING PROTEIN 89"/>
    <property type="match status" value="1"/>
</dbReference>
<evidence type="ECO:0000256" key="4">
    <source>
        <dbReference type="SAM" id="MobiDB-lite"/>
    </source>
</evidence>
<dbReference type="InterPro" id="IPR001680">
    <property type="entry name" value="WD40_rpt"/>
</dbReference>